<dbReference type="InterPro" id="IPR011611">
    <property type="entry name" value="PfkB_dom"/>
</dbReference>
<keyword evidence="2 4" id="KW-0418">Kinase</keyword>
<dbReference type="GO" id="GO:0016301">
    <property type="term" value="F:kinase activity"/>
    <property type="evidence" value="ECO:0007669"/>
    <property type="project" value="UniProtKB-KW"/>
</dbReference>
<evidence type="ECO:0000313" key="4">
    <source>
        <dbReference type="EMBL" id="SMD23577.1"/>
    </source>
</evidence>
<dbReference type="PANTHER" id="PTHR10584:SF167">
    <property type="entry name" value="PFKB DOMAIN PROTEIN"/>
    <property type="match status" value="1"/>
</dbReference>
<evidence type="ECO:0000259" key="3">
    <source>
        <dbReference type="Pfam" id="PF00294"/>
    </source>
</evidence>
<reference evidence="4 5" key="1">
    <citation type="submission" date="2017-04" db="EMBL/GenBank/DDBJ databases">
        <authorList>
            <person name="Afonso C.L."/>
            <person name="Miller P.J."/>
            <person name="Scott M.A."/>
            <person name="Spackman E."/>
            <person name="Goraichik I."/>
            <person name="Dimitrov K.M."/>
            <person name="Suarez D.L."/>
            <person name="Swayne D.E."/>
        </authorList>
    </citation>
    <scope>NUCLEOTIDE SEQUENCE [LARGE SCALE GENOMIC DNA]</scope>
    <source>
        <strain evidence="4 5">DSM 43828</strain>
    </source>
</reference>
<dbReference type="Proteomes" id="UP000192674">
    <property type="component" value="Unassembled WGS sequence"/>
</dbReference>
<dbReference type="InterPro" id="IPR002173">
    <property type="entry name" value="Carboh/pur_kinase_PfkB_CS"/>
</dbReference>
<sequence>MTVLVVGDAGLDVMVLPSSEVVYGGDTSAQVRVTMGGAGANTATWLANEGADVVLVGRIGDDLAGRQVLSNLAAAGVRCELAIDPNAATCCVVIMVDQSGQRTMLPDHGAGAWLQADDLRPELLKTARHLHLSGYVLLDPASRDAGLAMLKAAHDNGLTTSVDPQSAALIPDPGAFLDWIKGVDLLLPNEEELALLSAGHHLLDYVTAVAATAGAGDVSWTDRSGTIRVPAESVSCMDSTGAGDAFNAGFLAAWLADETPEVALRAGVSAATKVVTGIGAIPLT</sequence>
<name>A0A1W2FNL5_KIBAR</name>
<dbReference type="OrthoDB" id="9808601at2"/>
<evidence type="ECO:0000313" key="5">
    <source>
        <dbReference type="Proteomes" id="UP000192674"/>
    </source>
</evidence>
<gene>
    <name evidence="4" type="ORF">SAMN05661093_08105</name>
</gene>
<keyword evidence="5" id="KW-1185">Reference proteome</keyword>
<dbReference type="InterPro" id="IPR029056">
    <property type="entry name" value="Ribokinase-like"/>
</dbReference>
<organism evidence="4 5">
    <name type="scientific">Kibdelosporangium aridum</name>
    <dbReference type="NCBI Taxonomy" id="2030"/>
    <lineage>
        <taxon>Bacteria</taxon>
        <taxon>Bacillati</taxon>
        <taxon>Actinomycetota</taxon>
        <taxon>Actinomycetes</taxon>
        <taxon>Pseudonocardiales</taxon>
        <taxon>Pseudonocardiaceae</taxon>
        <taxon>Kibdelosporangium</taxon>
    </lineage>
</organism>
<dbReference type="Gene3D" id="3.40.1190.20">
    <property type="match status" value="1"/>
</dbReference>
<dbReference type="PROSITE" id="PS00583">
    <property type="entry name" value="PFKB_KINASES_1"/>
    <property type="match status" value="1"/>
</dbReference>
<dbReference type="RefSeq" id="WP_084432521.1">
    <property type="nucleotide sequence ID" value="NZ_FWXV01000009.1"/>
</dbReference>
<dbReference type="SUPFAM" id="SSF53613">
    <property type="entry name" value="Ribokinase-like"/>
    <property type="match status" value="1"/>
</dbReference>
<proteinExistence type="predicted"/>
<dbReference type="AlphaFoldDB" id="A0A1W2FNL5"/>
<evidence type="ECO:0000256" key="2">
    <source>
        <dbReference type="ARBA" id="ARBA00022777"/>
    </source>
</evidence>
<keyword evidence="1" id="KW-0808">Transferase</keyword>
<evidence type="ECO:0000256" key="1">
    <source>
        <dbReference type="ARBA" id="ARBA00022679"/>
    </source>
</evidence>
<protein>
    <submittedName>
        <fullName evidence="4">Sugar or nucleoside kinase, ribokinase family</fullName>
    </submittedName>
</protein>
<dbReference type="Pfam" id="PF00294">
    <property type="entry name" value="PfkB"/>
    <property type="match status" value="1"/>
</dbReference>
<accession>A0A1W2FNL5</accession>
<dbReference type="PROSITE" id="PS00584">
    <property type="entry name" value="PFKB_KINASES_2"/>
    <property type="match status" value="1"/>
</dbReference>
<dbReference type="EMBL" id="FWXV01000009">
    <property type="protein sequence ID" value="SMD23577.1"/>
    <property type="molecule type" value="Genomic_DNA"/>
</dbReference>
<dbReference type="PANTHER" id="PTHR10584">
    <property type="entry name" value="SUGAR KINASE"/>
    <property type="match status" value="1"/>
</dbReference>
<feature type="domain" description="Carbohydrate kinase PfkB" evidence="3">
    <location>
        <begin position="27"/>
        <end position="281"/>
    </location>
</feature>